<dbReference type="EMBL" id="BMCI01000009">
    <property type="protein sequence ID" value="GGC72060.1"/>
    <property type="molecule type" value="Genomic_DNA"/>
</dbReference>
<gene>
    <name evidence="1" type="ORF">GCM10007209_37480</name>
</gene>
<dbReference type="AlphaFoldDB" id="A0A830DXD2"/>
<sequence>MRLGGVRLVAPLARGQSPPPVSVVGALAAGRILGLDAYLEAMEFVRRRPKLKYLLG</sequence>
<proteinExistence type="predicted"/>
<comment type="caution">
    <text evidence="1">The sequence shown here is derived from an EMBL/GenBank/DDBJ whole genome shotgun (WGS) entry which is preliminary data.</text>
</comment>
<reference evidence="1" key="1">
    <citation type="journal article" date="2014" name="Int. J. Syst. Evol. Microbiol.">
        <title>Complete genome sequence of Corynebacterium casei LMG S-19264T (=DSM 44701T), isolated from a smear-ripened cheese.</title>
        <authorList>
            <consortium name="US DOE Joint Genome Institute (JGI-PGF)"/>
            <person name="Walter F."/>
            <person name="Albersmeier A."/>
            <person name="Kalinowski J."/>
            <person name="Ruckert C."/>
        </authorList>
    </citation>
    <scope>NUCLEOTIDE SEQUENCE</scope>
    <source>
        <strain evidence="1">CCM 7217</strain>
    </source>
</reference>
<name>A0A830DXD2_9EURY</name>
<evidence type="ECO:0000313" key="2">
    <source>
        <dbReference type="Proteomes" id="UP000646833"/>
    </source>
</evidence>
<organism evidence="1 2">
    <name type="scientific">Haloferax sulfurifontis</name>
    <dbReference type="NCBI Taxonomy" id="255616"/>
    <lineage>
        <taxon>Archaea</taxon>
        <taxon>Methanobacteriati</taxon>
        <taxon>Methanobacteriota</taxon>
        <taxon>Stenosarchaea group</taxon>
        <taxon>Halobacteria</taxon>
        <taxon>Halobacteriales</taxon>
        <taxon>Haloferacaceae</taxon>
        <taxon>Haloferax</taxon>
    </lineage>
</organism>
<reference evidence="1" key="2">
    <citation type="submission" date="2020-09" db="EMBL/GenBank/DDBJ databases">
        <authorList>
            <person name="Sun Q."/>
            <person name="Sedlacek I."/>
        </authorList>
    </citation>
    <scope>NUCLEOTIDE SEQUENCE</scope>
    <source>
        <strain evidence="1">CCM 7217</strain>
    </source>
</reference>
<accession>A0A830DXD2</accession>
<protein>
    <submittedName>
        <fullName evidence="1">Uncharacterized protein</fullName>
    </submittedName>
</protein>
<dbReference type="Proteomes" id="UP000646833">
    <property type="component" value="Unassembled WGS sequence"/>
</dbReference>
<evidence type="ECO:0000313" key="1">
    <source>
        <dbReference type="EMBL" id="GGC72060.1"/>
    </source>
</evidence>